<feature type="transmembrane region" description="Helical" evidence="13">
    <location>
        <begin position="39"/>
        <end position="65"/>
    </location>
</feature>
<comment type="caution">
    <text evidence="14">The sequence shown here is derived from an EMBL/GenBank/DDBJ whole genome shotgun (WGS) entry which is preliminary data.</text>
</comment>
<name>A0A1Y1RRK6_9MICC</name>
<feature type="binding site" evidence="13">
    <location>
        <position position="88"/>
    </location>
    <ligand>
        <name>Na(+)</name>
        <dbReference type="ChEBI" id="CHEBI:29101"/>
        <note>structural</note>
    </ligand>
</feature>
<keyword evidence="4 13" id="KW-0812">Transmembrane</keyword>
<evidence type="ECO:0000256" key="3">
    <source>
        <dbReference type="ARBA" id="ARBA00022475"/>
    </source>
</evidence>
<accession>A0A1Y1RRK6</accession>
<comment type="similarity">
    <text evidence="10 13">Belongs to the fluoride channel Fluc/FEX (TC 1.A.43) family.</text>
</comment>
<dbReference type="OrthoDB" id="9806299at2"/>
<keyword evidence="9 13" id="KW-0407">Ion channel</keyword>
<evidence type="ECO:0000256" key="12">
    <source>
        <dbReference type="ARBA" id="ARBA00049940"/>
    </source>
</evidence>
<dbReference type="InterPro" id="IPR003691">
    <property type="entry name" value="FluC"/>
</dbReference>
<dbReference type="Pfam" id="PF02537">
    <property type="entry name" value="CRCB"/>
    <property type="match status" value="1"/>
</dbReference>
<comment type="activity regulation">
    <text evidence="13">Na(+) is not transported, but it plays an essential structural role and its presence is essential for fluoride channel function.</text>
</comment>
<comment type="subcellular location">
    <subcellularLocation>
        <location evidence="1 13">Cell membrane</location>
        <topology evidence="1 13">Multi-pass membrane protein</topology>
    </subcellularLocation>
</comment>
<evidence type="ECO:0000256" key="1">
    <source>
        <dbReference type="ARBA" id="ARBA00004651"/>
    </source>
</evidence>
<keyword evidence="5 13" id="KW-0479">Metal-binding</keyword>
<feature type="transmembrane region" description="Helical" evidence="13">
    <location>
        <begin position="77"/>
        <end position="100"/>
    </location>
</feature>
<evidence type="ECO:0000256" key="10">
    <source>
        <dbReference type="ARBA" id="ARBA00035120"/>
    </source>
</evidence>
<dbReference type="Proteomes" id="UP000192359">
    <property type="component" value="Unassembled WGS sequence"/>
</dbReference>
<evidence type="ECO:0000256" key="2">
    <source>
        <dbReference type="ARBA" id="ARBA00022448"/>
    </source>
</evidence>
<dbReference type="HAMAP" id="MF_00454">
    <property type="entry name" value="FluC"/>
    <property type="match status" value="1"/>
</dbReference>
<protein>
    <recommendedName>
        <fullName evidence="13">Fluoride-specific ion channel FluC</fullName>
    </recommendedName>
</protein>
<keyword evidence="15" id="KW-1185">Reference proteome</keyword>
<evidence type="ECO:0000256" key="13">
    <source>
        <dbReference type="HAMAP-Rule" id="MF_00454"/>
    </source>
</evidence>
<evidence type="ECO:0000313" key="14">
    <source>
        <dbReference type="EMBL" id="ORC22600.1"/>
    </source>
</evidence>
<keyword evidence="13" id="KW-0915">Sodium</keyword>
<evidence type="ECO:0000256" key="5">
    <source>
        <dbReference type="ARBA" id="ARBA00022723"/>
    </source>
</evidence>
<dbReference type="GO" id="GO:0062054">
    <property type="term" value="F:fluoride channel activity"/>
    <property type="evidence" value="ECO:0007669"/>
    <property type="project" value="UniProtKB-UniRule"/>
</dbReference>
<keyword evidence="3 13" id="KW-1003">Cell membrane</keyword>
<gene>
    <name evidence="13" type="primary">fluC</name>
    <name evidence="13" type="synonym">crcB</name>
    <name evidence="14" type="ORF">A7979_10600</name>
</gene>
<proteinExistence type="inferred from homology"/>
<comment type="catalytic activity">
    <reaction evidence="11">
        <text>fluoride(in) = fluoride(out)</text>
        <dbReference type="Rhea" id="RHEA:76159"/>
        <dbReference type="ChEBI" id="CHEBI:17051"/>
    </reaction>
    <physiologicalReaction direction="left-to-right" evidence="11">
        <dbReference type="Rhea" id="RHEA:76160"/>
    </physiologicalReaction>
</comment>
<dbReference type="AlphaFoldDB" id="A0A1Y1RRK6"/>
<dbReference type="GO" id="GO:0140114">
    <property type="term" value="P:cellular detoxification of fluoride"/>
    <property type="evidence" value="ECO:0007669"/>
    <property type="project" value="UniProtKB-UniRule"/>
</dbReference>
<organism evidence="14 15">
    <name type="scientific">Rothia nasimurium</name>
    <dbReference type="NCBI Taxonomy" id="85336"/>
    <lineage>
        <taxon>Bacteria</taxon>
        <taxon>Bacillati</taxon>
        <taxon>Actinomycetota</taxon>
        <taxon>Actinomycetes</taxon>
        <taxon>Micrococcales</taxon>
        <taxon>Micrococcaceae</taxon>
        <taxon>Rothia</taxon>
    </lineage>
</organism>
<dbReference type="GO" id="GO:0005886">
    <property type="term" value="C:plasma membrane"/>
    <property type="evidence" value="ECO:0007669"/>
    <property type="project" value="UniProtKB-SubCell"/>
</dbReference>
<evidence type="ECO:0000256" key="7">
    <source>
        <dbReference type="ARBA" id="ARBA00023065"/>
    </source>
</evidence>
<keyword evidence="6 13" id="KW-1133">Transmembrane helix</keyword>
<evidence type="ECO:0000256" key="6">
    <source>
        <dbReference type="ARBA" id="ARBA00022989"/>
    </source>
</evidence>
<dbReference type="GO" id="GO:0046872">
    <property type="term" value="F:metal ion binding"/>
    <property type="evidence" value="ECO:0007669"/>
    <property type="project" value="UniProtKB-KW"/>
</dbReference>
<keyword evidence="2 13" id="KW-0813">Transport</keyword>
<reference evidence="14 15" key="1">
    <citation type="submission" date="2016-05" db="EMBL/GenBank/DDBJ databases">
        <title>Draft genome sequence of a porcine commensal Rothia nasimurium.</title>
        <authorList>
            <person name="Gaiser R.A."/>
            <person name="Van Baarlen P."/>
            <person name="Wells J.M."/>
        </authorList>
    </citation>
    <scope>NUCLEOTIDE SEQUENCE [LARGE SCALE GENOMIC DNA]</scope>
    <source>
        <strain evidence="14 15">PT-32</strain>
    </source>
</reference>
<feature type="transmembrane region" description="Helical" evidence="13">
    <location>
        <begin position="106"/>
        <end position="128"/>
    </location>
</feature>
<dbReference type="EMBL" id="LXWF01000008">
    <property type="protein sequence ID" value="ORC22600.1"/>
    <property type="molecule type" value="Genomic_DNA"/>
</dbReference>
<comment type="function">
    <text evidence="12 13">Fluoride-specific ion channel. Important for reducing fluoride concentration in the cell, thus reducing its toxicity.</text>
</comment>
<evidence type="ECO:0000256" key="11">
    <source>
        <dbReference type="ARBA" id="ARBA00035585"/>
    </source>
</evidence>
<evidence type="ECO:0000313" key="15">
    <source>
        <dbReference type="Proteomes" id="UP000192359"/>
    </source>
</evidence>
<sequence>MKTQPSLRDLLLVFIGGGSGATLRALLLEVFPVEGLLPVTVLVVNCAGTLALGCLTGFLVSSAASRWSSDALHVGQLLLGTGLLGGFTTYSTFVLALAQLAAAGHWGAALLYASLSLTGGYLCAIWGIKLGGRFG</sequence>
<evidence type="ECO:0000256" key="4">
    <source>
        <dbReference type="ARBA" id="ARBA00022692"/>
    </source>
</evidence>
<feature type="binding site" evidence="13">
    <location>
        <position position="85"/>
    </location>
    <ligand>
        <name>Na(+)</name>
        <dbReference type="ChEBI" id="CHEBI:29101"/>
        <note>structural</note>
    </ligand>
</feature>
<keyword evidence="8 13" id="KW-0472">Membrane</keyword>
<evidence type="ECO:0000256" key="8">
    <source>
        <dbReference type="ARBA" id="ARBA00023136"/>
    </source>
</evidence>
<dbReference type="RefSeq" id="WP_083090919.1">
    <property type="nucleotide sequence ID" value="NZ_LXWF01000008.1"/>
</dbReference>
<keyword evidence="7 13" id="KW-0406">Ion transport</keyword>
<dbReference type="PANTHER" id="PTHR28259:SF16">
    <property type="entry name" value="FLUORIDE-SPECIFIC ION CHANNEL FLUC 2"/>
    <property type="match status" value="1"/>
</dbReference>
<dbReference type="PANTHER" id="PTHR28259">
    <property type="entry name" value="FLUORIDE EXPORT PROTEIN 1-RELATED"/>
    <property type="match status" value="1"/>
</dbReference>
<feature type="transmembrane region" description="Helical" evidence="13">
    <location>
        <begin position="7"/>
        <end position="27"/>
    </location>
</feature>
<evidence type="ECO:0000256" key="9">
    <source>
        <dbReference type="ARBA" id="ARBA00023303"/>
    </source>
</evidence>